<dbReference type="InterPro" id="IPR013120">
    <property type="entry name" value="FAR_NAD-bd"/>
</dbReference>
<proteinExistence type="predicted"/>
<dbReference type="OrthoDB" id="429813at2759"/>
<dbReference type="Proteomes" id="UP000754883">
    <property type="component" value="Unassembled WGS sequence"/>
</dbReference>
<dbReference type="AlphaFoldDB" id="A0A9N9U0N8"/>
<evidence type="ECO:0000259" key="6">
    <source>
        <dbReference type="Pfam" id="PF07993"/>
    </source>
</evidence>
<evidence type="ECO:0000256" key="2">
    <source>
        <dbReference type="ARBA" id="ARBA00022553"/>
    </source>
</evidence>
<dbReference type="SUPFAM" id="SSF56801">
    <property type="entry name" value="Acetyl-CoA synthetase-like"/>
    <property type="match status" value="1"/>
</dbReference>
<dbReference type="Pfam" id="PF00550">
    <property type="entry name" value="PP-binding"/>
    <property type="match status" value="1"/>
</dbReference>
<dbReference type="Gene3D" id="3.40.50.12780">
    <property type="entry name" value="N-terminal domain of ligase-like"/>
    <property type="match status" value="1"/>
</dbReference>
<dbReference type="SUPFAM" id="SSF47336">
    <property type="entry name" value="ACP-like"/>
    <property type="match status" value="1"/>
</dbReference>
<keyword evidence="8" id="KW-1185">Reference proteome</keyword>
<dbReference type="SUPFAM" id="SSF51735">
    <property type="entry name" value="NAD(P)-binding Rossmann-fold domains"/>
    <property type="match status" value="1"/>
</dbReference>
<dbReference type="EMBL" id="CABFNO020001298">
    <property type="protein sequence ID" value="CAG9977980.1"/>
    <property type="molecule type" value="Genomic_DNA"/>
</dbReference>
<keyword evidence="3" id="KW-0521">NADP</keyword>
<dbReference type="InterPro" id="IPR020845">
    <property type="entry name" value="AMP-binding_CS"/>
</dbReference>
<keyword evidence="2" id="KW-0597">Phosphoprotein</keyword>
<dbReference type="InterPro" id="IPR009081">
    <property type="entry name" value="PP-bd_ACP"/>
</dbReference>
<keyword evidence="1" id="KW-0596">Phosphopantetheine</keyword>
<dbReference type="Gene3D" id="3.40.50.720">
    <property type="entry name" value="NAD(P)-binding Rossmann-like Domain"/>
    <property type="match status" value="1"/>
</dbReference>
<dbReference type="InterPro" id="IPR051414">
    <property type="entry name" value="Adenylate-forming_Reductase"/>
</dbReference>
<dbReference type="PROSITE" id="PS00455">
    <property type="entry name" value="AMP_BINDING"/>
    <property type="match status" value="1"/>
</dbReference>
<feature type="domain" description="Thioester reductase (TE)" evidence="6">
    <location>
        <begin position="684"/>
        <end position="923"/>
    </location>
</feature>
<dbReference type="InterPro" id="IPR036736">
    <property type="entry name" value="ACP-like_sf"/>
</dbReference>
<dbReference type="PANTHER" id="PTHR43439">
    <property type="entry name" value="PHENYLACETATE-COENZYME A LIGASE"/>
    <property type="match status" value="1"/>
</dbReference>
<evidence type="ECO:0000259" key="4">
    <source>
        <dbReference type="Pfam" id="PF00501"/>
    </source>
</evidence>
<dbReference type="Pfam" id="PF00501">
    <property type="entry name" value="AMP-binding"/>
    <property type="match status" value="1"/>
</dbReference>
<organism evidence="7 8">
    <name type="scientific">Clonostachys byssicola</name>
    <dbReference type="NCBI Taxonomy" id="160290"/>
    <lineage>
        <taxon>Eukaryota</taxon>
        <taxon>Fungi</taxon>
        <taxon>Dikarya</taxon>
        <taxon>Ascomycota</taxon>
        <taxon>Pezizomycotina</taxon>
        <taxon>Sordariomycetes</taxon>
        <taxon>Hypocreomycetidae</taxon>
        <taxon>Hypocreales</taxon>
        <taxon>Bionectriaceae</taxon>
        <taxon>Clonostachys</taxon>
    </lineage>
</organism>
<sequence length="1062" mass="117172">MAAVISRSLQPDVLPKEQALPAPFQPPTPAFYRLEEILIERCRTTPDVPMIGYPANAHTAEEYIYHTARQFDRFVNGAIKHLRGQGLTPAARDPTKDSPVVALLGPANLDYVVAVFALARMGFAVFYLSTRLSNDAYMNLLDQTDCHHIVHAEIPALSKTVSELHAQRSTLQSFHFTTPDTYLNCTESSEYKFKSRVEDSTKTAYIIHSSGSTGYPKAIPSMHKSGISNYTYSKGFESYYITLPFYHGHGVSMFFRAVFKGKPIALYNASLPLTGGHLVKGLQNTRPESLHCVPYALKLIAETEGGIEALRGPKQVLFGGSSCPDELGDQLVEGGVRLISHYGATEFGQLMTSDRPAGDEAWNYLHPLPTAAPYLLFDLLDDGTYECVVLDGLPSKNKSNCDDPPNSFRTSDRFVKHPILANRWKYVGRLDDRVTLMNGEKVLPIPIEHRIRQNRFIKEVLVVGVGQVLPGLLVMPSDNAEGLSKDQILDKVWPDIAAANQDAEAFSQITKDAVEILDVGVWFPQTEKGTLIRQACYKHFEKAIGSLFDRASGAGEPTQEQGSTMKLALSVNGIEEFLTGIIQRDLGLSHIKPDTDFFTAGMDSLQAIKAYAIIKRHLDLGDGKLNQNALYDFGNIKKLAAHLHNLRTGEQADAEDEVGIMAQLIKKYSTFEKQAPVQREVVLVTGVTGSLGCYILSKLLAKQSVDKVYCLVRASSTDAALDRVISTLNKRQLPISNVSKIRAFPSDLSRQDLGLGAEVIYQLQNTLTKVIHSAWAVNFNIGVRSFEEQHIAGVRHLIDLCISSRRQSPAEFYFCSSTSAAARTPLPGSVAEGHVLDLSHSFPMGYARSKLVAERIVQAAAEQTGMVCKVLRVGQIAGDTVVGRWNQDEGIPLMICSAMTMGALPALDETPSWTPVDIVAQTILELSSLDAPEPEGASLARKYAQDPEVVYNLVNPAVFHWTNDLLPALRDAGLEFEVVDQREWIKRLREGEQDPTKNPTVKLTEFFARKYDHDNGGARQGLTYSTKLTEQASPSFRNGVDLISSGIVKKFVDSWRQDRESA</sequence>
<evidence type="ECO:0000313" key="8">
    <source>
        <dbReference type="Proteomes" id="UP000754883"/>
    </source>
</evidence>
<reference evidence="8" key="1">
    <citation type="submission" date="2019-06" db="EMBL/GenBank/DDBJ databases">
        <authorList>
            <person name="Broberg M."/>
        </authorList>
    </citation>
    <scope>NUCLEOTIDE SEQUENCE [LARGE SCALE GENOMIC DNA]</scope>
</reference>
<gene>
    <name evidence="7" type="ORF">CBYS24578_00009016</name>
</gene>
<evidence type="ECO:0000256" key="3">
    <source>
        <dbReference type="ARBA" id="ARBA00022857"/>
    </source>
</evidence>
<reference evidence="7 8" key="2">
    <citation type="submission" date="2021-10" db="EMBL/GenBank/DDBJ databases">
        <authorList>
            <person name="Piombo E."/>
        </authorList>
    </citation>
    <scope>NUCLEOTIDE SEQUENCE [LARGE SCALE GENOMIC DNA]</scope>
</reference>
<evidence type="ECO:0000259" key="5">
    <source>
        <dbReference type="Pfam" id="PF00550"/>
    </source>
</evidence>
<dbReference type="PANTHER" id="PTHR43439:SF2">
    <property type="entry name" value="ENZYME, PUTATIVE (JCVI)-RELATED"/>
    <property type="match status" value="1"/>
</dbReference>
<dbReference type="InterPro" id="IPR042099">
    <property type="entry name" value="ANL_N_sf"/>
</dbReference>
<comment type="caution">
    <text evidence="7">The sequence shown here is derived from an EMBL/GenBank/DDBJ whole genome shotgun (WGS) entry which is preliminary data.</text>
</comment>
<evidence type="ECO:0000256" key="1">
    <source>
        <dbReference type="ARBA" id="ARBA00022450"/>
    </source>
</evidence>
<name>A0A9N9U0N8_9HYPO</name>
<evidence type="ECO:0008006" key="9">
    <source>
        <dbReference type="Google" id="ProtNLM"/>
    </source>
</evidence>
<feature type="domain" description="AMP-dependent synthetase/ligase" evidence="4">
    <location>
        <begin position="41"/>
        <end position="383"/>
    </location>
</feature>
<dbReference type="Pfam" id="PF23562">
    <property type="entry name" value="AMP-binding_C_3"/>
    <property type="match status" value="1"/>
</dbReference>
<protein>
    <recommendedName>
        <fullName evidence="9">Carrier domain-containing protein</fullName>
    </recommendedName>
</protein>
<feature type="domain" description="Carrier" evidence="5">
    <location>
        <begin position="577"/>
        <end position="643"/>
    </location>
</feature>
<dbReference type="Gene3D" id="1.10.1200.10">
    <property type="entry name" value="ACP-like"/>
    <property type="match status" value="1"/>
</dbReference>
<dbReference type="InterPro" id="IPR036291">
    <property type="entry name" value="NAD(P)-bd_dom_sf"/>
</dbReference>
<accession>A0A9N9U0N8</accession>
<dbReference type="Pfam" id="PF07993">
    <property type="entry name" value="NAD_binding_4"/>
    <property type="match status" value="1"/>
</dbReference>
<dbReference type="InterPro" id="IPR000873">
    <property type="entry name" value="AMP-dep_synth/lig_dom"/>
</dbReference>
<evidence type="ECO:0000313" key="7">
    <source>
        <dbReference type="EMBL" id="CAG9977980.1"/>
    </source>
</evidence>